<evidence type="ECO:0000256" key="3">
    <source>
        <dbReference type="ARBA" id="ARBA00023239"/>
    </source>
</evidence>
<dbReference type="SUPFAM" id="SSF51182">
    <property type="entry name" value="RmlC-like cupins"/>
    <property type="match status" value="1"/>
</dbReference>
<comment type="caution">
    <text evidence="5">The sequence shown here is derived from an EMBL/GenBank/DDBJ whole genome shotgun (WGS) entry which is preliminary data.</text>
</comment>
<sequence length="158" mass="16846">MNELILKPLTADAFAAYGTVFAPPADGRTYFDGALASLRPAARPSLSVATKTEAASLPLAVRQMERHEFSSQTFVPLQPSRILVLVAPHADAGGPDMSRAEAFVTDGLTGFTFGANVWHHPLTVLSAPGSFSIFMWIDGTTGDEEFVDVEPMLLKAPA</sequence>
<dbReference type="CDD" id="cd20298">
    <property type="entry name" value="cupin_UAH"/>
    <property type="match status" value="1"/>
</dbReference>
<dbReference type="GO" id="GO:0000256">
    <property type="term" value="P:allantoin catabolic process"/>
    <property type="evidence" value="ECO:0007669"/>
    <property type="project" value="InterPro"/>
</dbReference>
<dbReference type="InterPro" id="IPR047233">
    <property type="entry name" value="UAH_cupin"/>
</dbReference>
<evidence type="ECO:0000256" key="2">
    <source>
        <dbReference type="ARBA" id="ARBA00022631"/>
    </source>
</evidence>
<keyword evidence="3" id="KW-0456">Lyase</keyword>
<keyword evidence="2" id="KW-0659">Purine metabolism</keyword>
<evidence type="ECO:0000256" key="4">
    <source>
        <dbReference type="ARBA" id="ARBA00047684"/>
    </source>
</evidence>
<dbReference type="InterPro" id="IPR024060">
    <property type="entry name" value="Ureidoglycolate_lyase_dom_sf"/>
</dbReference>
<accession>A0A8B2NX64</accession>
<dbReference type="GO" id="GO:0004848">
    <property type="term" value="F:ureidoglycolate hydrolase activity"/>
    <property type="evidence" value="ECO:0007669"/>
    <property type="project" value="InterPro"/>
</dbReference>
<dbReference type="OrthoDB" id="9804602at2"/>
<evidence type="ECO:0000313" key="6">
    <source>
        <dbReference type="Proteomes" id="UP000249590"/>
    </source>
</evidence>
<dbReference type="EMBL" id="QHHQ01000002">
    <property type="protein sequence ID" value="RAI02403.1"/>
    <property type="molecule type" value="Genomic_DNA"/>
</dbReference>
<protein>
    <recommendedName>
        <fullName evidence="7">Ureidoglycolate lyase</fullName>
    </recommendedName>
</protein>
<dbReference type="InterPro" id="IPR007247">
    <property type="entry name" value="Ureidogly_lyase"/>
</dbReference>
<comment type="subunit">
    <text evidence="1">Homodimer.</text>
</comment>
<dbReference type="AlphaFoldDB" id="A0A8B2NX64"/>
<dbReference type="Gene3D" id="2.60.120.480">
    <property type="entry name" value="Ureidoglycolate hydrolase"/>
    <property type="match status" value="1"/>
</dbReference>
<dbReference type="RefSeq" id="WP_111345987.1">
    <property type="nucleotide sequence ID" value="NZ_JAIWKD010000002.1"/>
</dbReference>
<dbReference type="PANTHER" id="PTHR21221:SF1">
    <property type="entry name" value="UREIDOGLYCOLATE LYASE"/>
    <property type="match status" value="1"/>
</dbReference>
<gene>
    <name evidence="5" type="ORF">DLJ53_13665</name>
</gene>
<comment type="catalytic activity">
    <reaction evidence="4">
        <text>(S)-ureidoglycolate = urea + glyoxylate</text>
        <dbReference type="Rhea" id="RHEA:11304"/>
        <dbReference type="ChEBI" id="CHEBI:16199"/>
        <dbReference type="ChEBI" id="CHEBI:36655"/>
        <dbReference type="ChEBI" id="CHEBI:57296"/>
        <dbReference type="EC" id="4.3.2.3"/>
    </reaction>
</comment>
<dbReference type="Proteomes" id="UP000249590">
    <property type="component" value="Unassembled WGS sequence"/>
</dbReference>
<dbReference type="GO" id="GO:0050385">
    <property type="term" value="F:ureidoglycolate lyase activity"/>
    <property type="evidence" value="ECO:0007669"/>
    <property type="project" value="UniProtKB-EC"/>
</dbReference>
<evidence type="ECO:0000256" key="1">
    <source>
        <dbReference type="ARBA" id="ARBA00011738"/>
    </source>
</evidence>
<organism evidence="5 6">
    <name type="scientific">Acuticoccus sediminis</name>
    <dbReference type="NCBI Taxonomy" id="2184697"/>
    <lineage>
        <taxon>Bacteria</taxon>
        <taxon>Pseudomonadati</taxon>
        <taxon>Pseudomonadota</taxon>
        <taxon>Alphaproteobacteria</taxon>
        <taxon>Hyphomicrobiales</taxon>
        <taxon>Amorphaceae</taxon>
        <taxon>Acuticoccus</taxon>
    </lineage>
</organism>
<reference evidence="5 6" key="1">
    <citation type="submission" date="2018-05" db="EMBL/GenBank/DDBJ databases">
        <title>Acuticoccus sediminis sp. nov., isolated from deep-sea sediment of Indian Ocean.</title>
        <authorList>
            <person name="Liu X."/>
            <person name="Lai Q."/>
            <person name="Du Y."/>
            <person name="Sun F."/>
            <person name="Zhang X."/>
            <person name="Wang S."/>
            <person name="Shao Z."/>
        </authorList>
    </citation>
    <scope>NUCLEOTIDE SEQUENCE [LARGE SCALE GENOMIC DNA]</scope>
    <source>
        <strain evidence="5 6">PTG4-2</strain>
    </source>
</reference>
<name>A0A8B2NX64_9HYPH</name>
<dbReference type="GO" id="GO:0006144">
    <property type="term" value="P:purine nucleobase metabolic process"/>
    <property type="evidence" value="ECO:0007669"/>
    <property type="project" value="UniProtKB-KW"/>
</dbReference>
<dbReference type="InterPro" id="IPR011051">
    <property type="entry name" value="RmlC_Cupin_sf"/>
</dbReference>
<keyword evidence="6" id="KW-1185">Reference proteome</keyword>
<dbReference type="PANTHER" id="PTHR21221">
    <property type="entry name" value="UREIDOGLYCOLATE HYDROLASE"/>
    <property type="match status" value="1"/>
</dbReference>
<evidence type="ECO:0000313" key="5">
    <source>
        <dbReference type="EMBL" id="RAI02403.1"/>
    </source>
</evidence>
<evidence type="ECO:0008006" key="7">
    <source>
        <dbReference type="Google" id="ProtNLM"/>
    </source>
</evidence>
<proteinExistence type="predicted"/>
<dbReference type="Pfam" id="PF04115">
    <property type="entry name" value="Ureidogly_lyase"/>
    <property type="match status" value="1"/>
</dbReference>